<evidence type="ECO:0000313" key="1">
    <source>
        <dbReference type="EMBL" id="EJX01786.1"/>
    </source>
</evidence>
<dbReference type="AlphaFoldDB" id="J9CNU2"/>
<organism evidence="1">
    <name type="scientific">gut metagenome</name>
    <dbReference type="NCBI Taxonomy" id="749906"/>
    <lineage>
        <taxon>unclassified sequences</taxon>
        <taxon>metagenomes</taxon>
        <taxon>organismal metagenomes</taxon>
    </lineage>
</organism>
<name>J9CNU2_9ZZZZ</name>
<comment type="caution">
    <text evidence="1">The sequence shown here is derived from an EMBL/GenBank/DDBJ whole genome shotgun (WGS) entry which is preliminary data.</text>
</comment>
<accession>J9CNU2</accession>
<reference evidence="1" key="1">
    <citation type="journal article" date="2012" name="PLoS ONE">
        <title>Gene sets for utilization of primary and secondary nutrition supplies in the distal gut of endangered iberian lynx.</title>
        <authorList>
            <person name="Alcaide M."/>
            <person name="Messina E."/>
            <person name="Richter M."/>
            <person name="Bargiela R."/>
            <person name="Peplies J."/>
            <person name="Huws S.A."/>
            <person name="Newbold C.J."/>
            <person name="Golyshin P.N."/>
            <person name="Simon M.A."/>
            <person name="Lopez G."/>
            <person name="Yakimov M.M."/>
            <person name="Ferrer M."/>
        </authorList>
    </citation>
    <scope>NUCLEOTIDE SEQUENCE</scope>
</reference>
<sequence length="62" mass="7391">MSDIRICRPYNVCLYTPSARWVYIISWSLHVLRRHHHRLLVHPLPLPRIPVFGLSHLSLYCS</sequence>
<proteinExistence type="predicted"/>
<dbReference type="EMBL" id="AMCI01002816">
    <property type="protein sequence ID" value="EJX01786.1"/>
    <property type="molecule type" value="Genomic_DNA"/>
</dbReference>
<protein>
    <submittedName>
        <fullName evidence="1">Uncharacterized protein</fullName>
    </submittedName>
</protein>
<gene>
    <name evidence="1" type="ORF">EVA_10107</name>
</gene>